<evidence type="ECO:0000313" key="3">
    <source>
        <dbReference type="EMBL" id="MFD1142940.1"/>
    </source>
</evidence>
<keyword evidence="4" id="KW-1185">Reference proteome</keyword>
<dbReference type="Proteomes" id="UP001597116">
    <property type="component" value="Unassembled WGS sequence"/>
</dbReference>
<keyword evidence="2" id="KW-0812">Transmembrane</keyword>
<dbReference type="GO" id="GO:0032259">
    <property type="term" value="P:methylation"/>
    <property type="evidence" value="ECO:0007669"/>
    <property type="project" value="UniProtKB-KW"/>
</dbReference>
<dbReference type="RefSeq" id="WP_265990748.1">
    <property type="nucleotide sequence ID" value="NZ_CP110973.1"/>
</dbReference>
<reference evidence="4" key="1">
    <citation type="journal article" date="2019" name="Int. J. Syst. Evol. Microbiol.">
        <title>The Global Catalogue of Microorganisms (GCM) 10K type strain sequencing project: providing services to taxonomists for standard genome sequencing and annotation.</title>
        <authorList>
            <consortium name="The Broad Institute Genomics Platform"/>
            <consortium name="The Broad Institute Genome Sequencing Center for Infectious Disease"/>
            <person name="Wu L."/>
            <person name="Ma J."/>
        </authorList>
    </citation>
    <scope>NUCLEOTIDE SEQUENCE [LARGE SCALE GENOMIC DNA]</scope>
    <source>
        <strain evidence="4">CCUG 55608</strain>
    </source>
</reference>
<feature type="transmembrane region" description="Helical" evidence="2">
    <location>
        <begin position="168"/>
        <end position="190"/>
    </location>
</feature>
<dbReference type="SUPFAM" id="SSF53335">
    <property type="entry name" value="S-adenosyl-L-methionine-dependent methyltransferases"/>
    <property type="match status" value="1"/>
</dbReference>
<accession>A0ABW3QN92</accession>
<evidence type="ECO:0000256" key="2">
    <source>
        <dbReference type="SAM" id="Phobius"/>
    </source>
</evidence>
<dbReference type="Pfam" id="PF01209">
    <property type="entry name" value="Ubie_methyltran"/>
    <property type="match status" value="1"/>
</dbReference>
<dbReference type="PROSITE" id="PS51608">
    <property type="entry name" value="SAM_MT_UBIE"/>
    <property type="match status" value="1"/>
</dbReference>
<keyword evidence="1" id="KW-0474">Menaquinone biosynthesis</keyword>
<keyword evidence="3" id="KW-0489">Methyltransferase</keyword>
<dbReference type="GO" id="GO:0008168">
    <property type="term" value="F:methyltransferase activity"/>
    <property type="evidence" value="ECO:0007669"/>
    <property type="project" value="UniProtKB-KW"/>
</dbReference>
<keyword evidence="3" id="KW-0808">Transferase</keyword>
<dbReference type="InterPro" id="IPR029063">
    <property type="entry name" value="SAM-dependent_MTases_sf"/>
</dbReference>
<name>A0ABW3QN92_9BACT</name>
<dbReference type="PANTHER" id="PTHR43591">
    <property type="entry name" value="METHYLTRANSFERASE"/>
    <property type="match status" value="1"/>
</dbReference>
<dbReference type="InterPro" id="IPR004033">
    <property type="entry name" value="UbiE/COQ5_MeTrFase"/>
</dbReference>
<keyword evidence="2" id="KW-0472">Membrane</keyword>
<dbReference type="EMBL" id="JBHTLP010000011">
    <property type="protein sequence ID" value="MFD1142940.1"/>
    <property type="molecule type" value="Genomic_DNA"/>
</dbReference>
<evidence type="ECO:0000256" key="1">
    <source>
        <dbReference type="ARBA" id="ARBA00022428"/>
    </source>
</evidence>
<dbReference type="Gene3D" id="3.40.50.150">
    <property type="entry name" value="Vaccinia Virus protein VP39"/>
    <property type="match status" value="1"/>
</dbReference>
<sequence length="242" mass="27194">MSHPTDPIYEPDYIKSLFDKMSKTYGLANYVSSFGFTERWRAACLKNLPAVRPEATGYDLMTGMGEAWGHILPKLTADGRLIAVDISPVMVQKAVAHRQKIRNRTVDLVQCDVLNNPFEPNTADFIVSTFGLKTFNDSQTAALAREVNRLLKPGGSFSFVEISAPKGWLFYGLYLFYLKTVIPLIGKLFLNSADEYRMLGVYCQKFGNCKKFADCLQQQGLEVTYKDYFFGCASGVTGRKKK</sequence>
<dbReference type="CDD" id="cd02440">
    <property type="entry name" value="AdoMet_MTases"/>
    <property type="match status" value="1"/>
</dbReference>
<organism evidence="3 4">
    <name type="scientific">Larkinella insperata</name>
    <dbReference type="NCBI Taxonomy" id="332158"/>
    <lineage>
        <taxon>Bacteria</taxon>
        <taxon>Pseudomonadati</taxon>
        <taxon>Bacteroidota</taxon>
        <taxon>Cytophagia</taxon>
        <taxon>Cytophagales</taxon>
        <taxon>Spirosomataceae</taxon>
        <taxon>Larkinella</taxon>
    </lineage>
</organism>
<evidence type="ECO:0000313" key="4">
    <source>
        <dbReference type="Proteomes" id="UP001597116"/>
    </source>
</evidence>
<keyword evidence="2" id="KW-1133">Transmembrane helix</keyword>
<comment type="caution">
    <text evidence="3">The sequence shown here is derived from an EMBL/GenBank/DDBJ whole genome shotgun (WGS) entry which is preliminary data.</text>
</comment>
<dbReference type="EC" id="2.1.1.-" evidence="3"/>
<protein>
    <submittedName>
        <fullName evidence="3">Class I SAM-dependent methyltransferase</fullName>
        <ecNumber evidence="3">2.1.1.-</ecNumber>
    </submittedName>
</protein>
<gene>
    <name evidence="3" type="ORF">ACFQ4C_17575</name>
</gene>
<proteinExistence type="predicted"/>